<name>A0ACB7Z725_9ERIC</name>
<evidence type="ECO:0000313" key="1">
    <source>
        <dbReference type="EMBL" id="KAH7861684.1"/>
    </source>
</evidence>
<proteinExistence type="predicted"/>
<dbReference type="Proteomes" id="UP000828048">
    <property type="component" value="Chromosome 4"/>
</dbReference>
<organism evidence="1 2">
    <name type="scientific">Vaccinium darrowii</name>
    <dbReference type="NCBI Taxonomy" id="229202"/>
    <lineage>
        <taxon>Eukaryota</taxon>
        <taxon>Viridiplantae</taxon>
        <taxon>Streptophyta</taxon>
        <taxon>Embryophyta</taxon>
        <taxon>Tracheophyta</taxon>
        <taxon>Spermatophyta</taxon>
        <taxon>Magnoliopsida</taxon>
        <taxon>eudicotyledons</taxon>
        <taxon>Gunneridae</taxon>
        <taxon>Pentapetalae</taxon>
        <taxon>asterids</taxon>
        <taxon>Ericales</taxon>
        <taxon>Ericaceae</taxon>
        <taxon>Vaccinioideae</taxon>
        <taxon>Vaccinieae</taxon>
        <taxon>Vaccinium</taxon>
    </lineage>
</organism>
<protein>
    <submittedName>
        <fullName evidence="1">Uncharacterized protein</fullName>
    </submittedName>
</protein>
<gene>
    <name evidence="1" type="ORF">Vadar_029308</name>
</gene>
<reference evidence="1 2" key="1">
    <citation type="journal article" date="2021" name="Hortic Res">
        <title>High-quality reference genome and annotation aids understanding of berry development for evergreen blueberry (Vaccinium darrowii).</title>
        <authorList>
            <person name="Yu J."/>
            <person name="Hulse-Kemp A.M."/>
            <person name="Babiker E."/>
            <person name="Staton M."/>
        </authorList>
    </citation>
    <scope>NUCLEOTIDE SEQUENCE [LARGE SCALE GENOMIC DNA]</scope>
    <source>
        <strain evidence="2">cv. NJ 8807/NJ 8810</strain>
        <tissue evidence="1">Young leaf</tissue>
    </source>
</reference>
<sequence length="436" mass="48389">MASTFSTPATKLIQPPSLNFSPTPTTNRTSRSPIKSLFHPLKNHNHKLRLNKCNSAPSHGQSTTVVAVSDTVKKPKSTPTLPNLLITKEEGLELYEDMILGRYFEDMCAQMYYRGKMFGFVHLYNGQEAVSTGFIKLLKQQDSVVSTYRDHVHALSKGVPARAVMSELFGRTTGCCRGQGGSMHMFSKEHNLLGGFAFIGEGIPVATGAAFTSKYRREVLKEDDCDHVSVAFFGDGTANNGQFFECLNMAALWKLPIVFVVENNLWAIGMSHLRATSVPEIWKKGPAFGMPGVHVDGMDVLKVREVAKEAINRARRGEGPTLVECETYRFRGHSLADPDELRDPSEKSHYATRDPITALKKYMFDNNLVSEAELKAIEKKIDELVEEAVEFADSSPHPPRTQLLENVFADPRGFGIGPDGKYRCEDPKFTEGTAHV</sequence>
<dbReference type="EMBL" id="CM037154">
    <property type="protein sequence ID" value="KAH7861684.1"/>
    <property type="molecule type" value="Genomic_DNA"/>
</dbReference>
<keyword evidence="2" id="KW-1185">Reference proteome</keyword>
<comment type="caution">
    <text evidence="1">The sequence shown here is derived from an EMBL/GenBank/DDBJ whole genome shotgun (WGS) entry which is preliminary data.</text>
</comment>
<evidence type="ECO:0000313" key="2">
    <source>
        <dbReference type="Proteomes" id="UP000828048"/>
    </source>
</evidence>
<accession>A0ACB7Z725</accession>